<proteinExistence type="predicted"/>
<dbReference type="Proteomes" id="UP001183414">
    <property type="component" value="Unassembled WGS sequence"/>
</dbReference>
<comment type="caution">
    <text evidence="1">The sequence shown here is derived from an EMBL/GenBank/DDBJ whole genome shotgun (WGS) entry which is preliminary data.</text>
</comment>
<keyword evidence="2" id="KW-1185">Reference proteome</keyword>
<accession>A0ABU2NPD9</accession>
<evidence type="ECO:0000313" key="2">
    <source>
        <dbReference type="Proteomes" id="UP001183414"/>
    </source>
</evidence>
<reference evidence="2" key="1">
    <citation type="submission" date="2023-07" db="EMBL/GenBank/DDBJ databases">
        <title>30 novel species of actinomycetes from the DSMZ collection.</title>
        <authorList>
            <person name="Nouioui I."/>
        </authorList>
    </citation>
    <scope>NUCLEOTIDE SEQUENCE [LARGE SCALE GENOMIC DNA]</scope>
    <source>
        <strain evidence="2">DSM 42041</strain>
    </source>
</reference>
<organism evidence="1 2">
    <name type="scientific">Streptomyces hazeniae</name>
    <dbReference type="NCBI Taxonomy" id="3075538"/>
    <lineage>
        <taxon>Bacteria</taxon>
        <taxon>Bacillati</taxon>
        <taxon>Actinomycetota</taxon>
        <taxon>Actinomycetes</taxon>
        <taxon>Kitasatosporales</taxon>
        <taxon>Streptomycetaceae</taxon>
        <taxon>Streptomyces</taxon>
    </lineage>
</organism>
<sequence length="290" mass="32721">MSEYQYYAFQALDRPLRREEQEELRAISTRAQITATSFTNTYEWGDLRGDPRRMTERYFDAHLYVTNWGTHRLMLRLPKRALALATVKPYCLDHRIDAWTTRTHLLLDLTSDDESGEWVEGAEDSLAALIGLRDELVDGDLRPLYLAWLSALAAWELEDDEEEEYQTCPEPPVPSGLDELTGPQRALADLLRVDDDLLTAAAQDSPTTPGKPARPTKRELAPLIAGMPQKEKDALPLQLALGPEPGWRTELLHRLRGTEPPAAAAGRRSAAHLLDTAHTLRTARRQHGRT</sequence>
<dbReference type="EMBL" id="JAVREQ010000003">
    <property type="protein sequence ID" value="MDT0378322.1"/>
    <property type="molecule type" value="Genomic_DNA"/>
</dbReference>
<name>A0ABU2NPD9_9ACTN</name>
<dbReference type="RefSeq" id="WP_311672223.1">
    <property type="nucleotide sequence ID" value="NZ_JAVREQ010000003.1"/>
</dbReference>
<protein>
    <submittedName>
        <fullName evidence="1">Uncharacterized protein</fullName>
    </submittedName>
</protein>
<evidence type="ECO:0000313" key="1">
    <source>
        <dbReference type="EMBL" id="MDT0378322.1"/>
    </source>
</evidence>
<gene>
    <name evidence="1" type="ORF">RM572_05950</name>
</gene>